<organism evidence="5 6">
    <name type="scientific">Neptunomonas qingdaonensis</name>
    <dbReference type="NCBI Taxonomy" id="1045558"/>
    <lineage>
        <taxon>Bacteria</taxon>
        <taxon>Pseudomonadati</taxon>
        <taxon>Pseudomonadota</taxon>
        <taxon>Gammaproteobacteria</taxon>
        <taxon>Oceanospirillales</taxon>
        <taxon>Oceanospirillaceae</taxon>
        <taxon>Neptunomonas</taxon>
    </lineage>
</organism>
<gene>
    <name evidence="5" type="ORF">SAMN05216175_103195</name>
</gene>
<evidence type="ECO:0000256" key="2">
    <source>
        <dbReference type="ARBA" id="ARBA00022679"/>
    </source>
</evidence>
<keyword evidence="2" id="KW-0808">Transferase</keyword>
<dbReference type="AlphaFoldDB" id="A0A1I2NZE7"/>
<dbReference type="GO" id="GO:0004674">
    <property type="term" value="F:protein serine/threonine kinase activity"/>
    <property type="evidence" value="ECO:0007669"/>
    <property type="project" value="TreeGrafter"/>
</dbReference>
<dbReference type="PANTHER" id="PTHR37419">
    <property type="entry name" value="SERINE/THREONINE-PROTEIN KINASE TOXIN HIPA"/>
    <property type="match status" value="1"/>
</dbReference>
<evidence type="ECO:0000256" key="3">
    <source>
        <dbReference type="ARBA" id="ARBA00022777"/>
    </source>
</evidence>
<dbReference type="RefSeq" id="WP_090725745.1">
    <property type="nucleotide sequence ID" value="NZ_FOOU01000003.1"/>
</dbReference>
<evidence type="ECO:0000259" key="4">
    <source>
        <dbReference type="Pfam" id="PF07804"/>
    </source>
</evidence>
<evidence type="ECO:0000313" key="6">
    <source>
        <dbReference type="Proteomes" id="UP000198623"/>
    </source>
</evidence>
<reference evidence="6" key="1">
    <citation type="submission" date="2016-10" db="EMBL/GenBank/DDBJ databases">
        <authorList>
            <person name="Varghese N."/>
            <person name="Submissions S."/>
        </authorList>
    </citation>
    <scope>NUCLEOTIDE SEQUENCE [LARGE SCALE GENOMIC DNA]</scope>
    <source>
        <strain evidence="6">CGMCC 1.10971</strain>
    </source>
</reference>
<feature type="domain" description="HipA-like C-terminal" evidence="4">
    <location>
        <begin position="167"/>
        <end position="381"/>
    </location>
</feature>
<dbReference type="GO" id="GO:0005829">
    <property type="term" value="C:cytosol"/>
    <property type="evidence" value="ECO:0007669"/>
    <property type="project" value="TreeGrafter"/>
</dbReference>
<proteinExistence type="inferred from homology"/>
<dbReference type="STRING" id="1045558.SAMN05216175_103195"/>
<keyword evidence="3 5" id="KW-0418">Kinase</keyword>
<dbReference type="Proteomes" id="UP000198623">
    <property type="component" value="Unassembled WGS sequence"/>
</dbReference>
<dbReference type="Gene3D" id="1.10.1070.20">
    <property type="match status" value="1"/>
</dbReference>
<dbReference type="InterPro" id="IPR012893">
    <property type="entry name" value="HipA-like_C"/>
</dbReference>
<accession>A0A1I2NZE7</accession>
<dbReference type="EMBL" id="FOOU01000003">
    <property type="protein sequence ID" value="SFG09204.1"/>
    <property type="molecule type" value="Genomic_DNA"/>
</dbReference>
<name>A0A1I2NZE7_9GAMM</name>
<dbReference type="PANTHER" id="PTHR37419:SF8">
    <property type="entry name" value="TOXIN YJJJ"/>
    <property type="match status" value="1"/>
</dbReference>
<evidence type="ECO:0000313" key="5">
    <source>
        <dbReference type="EMBL" id="SFG09204.1"/>
    </source>
</evidence>
<dbReference type="OrthoDB" id="9805913at2"/>
<dbReference type="InterPro" id="IPR052028">
    <property type="entry name" value="HipA_Ser/Thr_kinase"/>
</dbReference>
<keyword evidence="6" id="KW-1185">Reference proteome</keyword>
<protein>
    <submittedName>
        <fullName evidence="5">Serine/threonine-protein kinase HipA</fullName>
    </submittedName>
</protein>
<dbReference type="Pfam" id="PF07804">
    <property type="entry name" value="HipA_C"/>
    <property type="match status" value="1"/>
</dbReference>
<comment type="similarity">
    <text evidence="1">Belongs to the HipA Ser/Thr kinase family.</text>
</comment>
<sequence>MSTQPITEAYIFVDLPSQDQPIVAGKLQIGAGKGRFIYGQTYLSRNDAFALDPINLPLIDSTQTIHGNDGVPAVMLDAGPDNWGKKLMLALHTRHPQNKLEELLAAKGAGVGTIRVSTSRTKPKSEPEYQSLESLTTLNDNIQTLLSSGNISGDITDDLLRQLEPGSSMGGARPKSVVRDQHGTLWIAKFTRPDDIYDQSKAEQMCYLMMRDCGIDAADTELTEVAQRSVLLVKRFDIASYGRRHFISAHALQYQPRIRSSEMDSVYSYPVLADKITRIGSNPEDKKELFRRMVFNVAIGNTDDHLRNHGFIKNIDDNFYRLTKAYDVVPQVSASGQQAISLGTNGRYSSLESCKESAPYFGLSSSEATVIIDNILHVISQWSVYANQVEMSLSDRSILKGVVERFIRSS</sequence>
<evidence type="ECO:0000256" key="1">
    <source>
        <dbReference type="ARBA" id="ARBA00010164"/>
    </source>
</evidence>